<proteinExistence type="predicted"/>
<sequence length="34" mass="3964">MRVKYILASFAVLDLSKPMPDGFNHRAIMWLLQT</sequence>
<protein>
    <submittedName>
        <fullName evidence="1">Uncharacterized protein</fullName>
    </submittedName>
</protein>
<keyword evidence="2" id="KW-1185">Reference proteome</keyword>
<dbReference type="EMBL" id="FOXS01000003">
    <property type="protein sequence ID" value="SFQ49154.1"/>
    <property type="molecule type" value="Genomic_DNA"/>
</dbReference>
<evidence type="ECO:0000313" key="2">
    <source>
        <dbReference type="Proteomes" id="UP000199029"/>
    </source>
</evidence>
<accession>A0A1I5YY70</accession>
<evidence type="ECO:0000313" key="1">
    <source>
        <dbReference type="EMBL" id="SFQ49154.1"/>
    </source>
</evidence>
<gene>
    <name evidence="1" type="ORF">SAMN04515668_2534</name>
</gene>
<organism evidence="1 2">
    <name type="scientific">Hymenobacter arizonensis</name>
    <name type="common">Siccationidurans arizonensis</name>
    <dbReference type="NCBI Taxonomy" id="1227077"/>
    <lineage>
        <taxon>Bacteria</taxon>
        <taxon>Pseudomonadati</taxon>
        <taxon>Bacteroidota</taxon>
        <taxon>Cytophagia</taxon>
        <taxon>Cytophagales</taxon>
        <taxon>Hymenobacteraceae</taxon>
        <taxon>Hymenobacter</taxon>
    </lineage>
</organism>
<name>A0A1I5YY70_HYMAR</name>
<dbReference type="Proteomes" id="UP000199029">
    <property type="component" value="Unassembled WGS sequence"/>
</dbReference>
<reference evidence="2" key="1">
    <citation type="submission" date="2016-10" db="EMBL/GenBank/DDBJ databases">
        <authorList>
            <person name="Varghese N."/>
            <person name="Submissions S."/>
        </authorList>
    </citation>
    <scope>NUCLEOTIDE SEQUENCE [LARGE SCALE GENOMIC DNA]</scope>
    <source>
        <strain evidence="2">OR362-8,ATCC BAA-1266,JCM 13504</strain>
    </source>
</reference>
<dbReference type="AlphaFoldDB" id="A0A1I5YY70"/>